<reference evidence="3 4" key="1">
    <citation type="submission" date="2017-03" db="EMBL/GenBank/DDBJ databases">
        <title>Genome sequence of Sphingomonas dokdonensis DSM 21029.</title>
        <authorList>
            <person name="Poehlein A."/>
            <person name="Wuebbeler J.H."/>
            <person name="Steinbuechel A."/>
            <person name="Daniel R."/>
        </authorList>
    </citation>
    <scope>NUCLEOTIDE SEQUENCE [LARGE SCALE GENOMIC DNA]</scope>
    <source>
        <strain evidence="3 4">DSM 21029</strain>
    </source>
</reference>
<feature type="transmembrane region" description="Helical" evidence="2">
    <location>
        <begin position="104"/>
        <end position="125"/>
    </location>
</feature>
<dbReference type="EMBL" id="NBBI01000002">
    <property type="protein sequence ID" value="OWK31190.1"/>
    <property type="molecule type" value="Genomic_DNA"/>
</dbReference>
<gene>
    <name evidence="3" type="ORF">SPDO_11970</name>
</gene>
<evidence type="ECO:0000256" key="1">
    <source>
        <dbReference type="SAM" id="Coils"/>
    </source>
</evidence>
<dbReference type="AlphaFoldDB" id="A0A245ZN66"/>
<keyword evidence="2" id="KW-0472">Membrane</keyword>
<accession>A0A245ZN66</accession>
<dbReference type="RefSeq" id="WP_245829226.1">
    <property type="nucleotide sequence ID" value="NZ_NBBI01000002.1"/>
</dbReference>
<keyword evidence="2" id="KW-0812">Transmembrane</keyword>
<dbReference type="Proteomes" id="UP000197290">
    <property type="component" value="Unassembled WGS sequence"/>
</dbReference>
<keyword evidence="1" id="KW-0175">Coiled coil</keyword>
<sequence length="783" mass="82558">MVHLAAMTGGQTITDIRASDASDTTTMAAAAVPAEPAAPDLGAAPVEAAHDEPATYAPAFDDVTPRPAWQHPAPIALMAIAVIWIGVLLWLARDQLGTMRPLEMAQFAAALVAVPALAGIVWLILLRTSRTEALRFTATAHAMREEAAALEWLVSSLTGTLEENRGRLAEQARQIGTIGNEANARLAAIGRGLSEEIDQADVHARSLAEAADKAQTSLAALLDALPKAQNEAEALIGRIEGAGNAAAAHAATLEAQIAALATRGREAESVAEAAAETLAGHLARMEETSAVAGTRLEAVTGEMSATVDALLTRTADAVEKSRKSLSVQGDAMLAMVNTNQAALDTAARESAEALAERVARIEAVIERIAERLDSQRAAGDGLVGDLEGGIARVEGQLGRLHQQGVERSQTLAASISALGGSADAMTQALAAGDAMATKAIGTTEALLMALDAAAREIDETLPAAVDRLDSRVVAAKQVVAAAKPELLALVTAAESTHSAIEAIAQVISDQRGNVDMLTGNLLETLATGRAKADAMGQMVDEAADRANRFAEEAAPRLIEMLLRVRDTASQAAEHAREVLGRVIPEAADALGKSGADALRRAVNAGLDTQIHQIATTAEVAVKAASQAADRLDERLKEIETVSAAVETRIDRARTEREEQELESFARRASQLIEVLNSASIDITRRFSADVSDSAWAAYLKGDRGVFTRRAVRLLDEVDQAQIADYYHSDDAFRDQVNRYIHDFEAMLRVILTQRDGSPLGVTLLSSDMGKLYVALAQSIERLS</sequence>
<keyword evidence="2" id="KW-1133">Transmembrane helix</keyword>
<keyword evidence="4" id="KW-1185">Reference proteome</keyword>
<organism evidence="3 4">
    <name type="scientific">Sphingomonas dokdonensis</name>
    <dbReference type="NCBI Taxonomy" id="344880"/>
    <lineage>
        <taxon>Bacteria</taxon>
        <taxon>Pseudomonadati</taxon>
        <taxon>Pseudomonadota</taxon>
        <taxon>Alphaproteobacteria</taxon>
        <taxon>Sphingomonadales</taxon>
        <taxon>Sphingomonadaceae</taxon>
        <taxon>Sphingomonas</taxon>
    </lineage>
</organism>
<evidence type="ECO:0000313" key="4">
    <source>
        <dbReference type="Proteomes" id="UP000197290"/>
    </source>
</evidence>
<protein>
    <submittedName>
        <fullName evidence="3">Uncharacterized protein</fullName>
    </submittedName>
</protein>
<feature type="transmembrane region" description="Helical" evidence="2">
    <location>
        <begin position="73"/>
        <end position="92"/>
    </location>
</feature>
<proteinExistence type="predicted"/>
<evidence type="ECO:0000313" key="3">
    <source>
        <dbReference type="EMBL" id="OWK31190.1"/>
    </source>
</evidence>
<name>A0A245ZN66_9SPHN</name>
<evidence type="ECO:0000256" key="2">
    <source>
        <dbReference type="SAM" id="Phobius"/>
    </source>
</evidence>
<comment type="caution">
    <text evidence="3">The sequence shown here is derived from an EMBL/GenBank/DDBJ whole genome shotgun (WGS) entry which is preliminary data.</text>
</comment>
<feature type="coiled-coil region" evidence="1">
    <location>
        <begin position="621"/>
        <end position="662"/>
    </location>
</feature>